<keyword evidence="6 7" id="KW-0472">Membrane</keyword>
<dbReference type="InterPro" id="IPR032808">
    <property type="entry name" value="DoxX"/>
</dbReference>
<evidence type="ECO:0000256" key="3">
    <source>
        <dbReference type="ARBA" id="ARBA00022475"/>
    </source>
</evidence>
<dbReference type="AlphaFoldDB" id="A0A9W6PU88"/>
<dbReference type="RefSeq" id="WP_067916847.1">
    <property type="nucleotide sequence ID" value="NZ_BSRZ01000002.1"/>
</dbReference>
<dbReference type="GO" id="GO:0005886">
    <property type="term" value="C:plasma membrane"/>
    <property type="evidence" value="ECO:0007669"/>
    <property type="project" value="UniProtKB-SubCell"/>
</dbReference>
<evidence type="ECO:0000256" key="4">
    <source>
        <dbReference type="ARBA" id="ARBA00022692"/>
    </source>
</evidence>
<evidence type="ECO:0000256" key="2">
    <source>
        <dbReference type="ARBA" id="ARBA00006679"/>
    </source>
</evidence>
<comment type="similarity">
    <text evidence="2">Belongs to the DoxX family.</text>
</comment>
<feature type="transmembrane region" description="Helical" evidence="7">
    <location>
        <begin position="44"/>
        <end position="62"/>
    </location>
</feature>
<keyword evidence="3" id="KW-1003">Cell membrane</keyword>
<feature type="transmembrane region" description="Helical" evidence="7">
    <location>
        <begin position="6"/>
        <end position="24"/>
    </location>
</feature>
<dbReference type="PANTHER" id="PTHR33452">
    <property type="entry name" value="OXIDOREDUCTASE CATD-RELATED"/>
    <property type="match status" value="1"/>
</dbReference>
<evidence type="ECO:0000313" key="8">
    <source>
        <dbReference type="EMBL" id="GLW63096.1"/>
    </source>
</evidence>
<comment type="subcellular location">
    <subcellularLocation>
        <location evidence="1">Cell membrane</location>
        <topology evidence="1">Multi-pass membrane protein</topology>
    </subcellularLocation>
</comment>
<feature type="transmembrane region" description="Helical" evidence="7">
    <location>
        <begin position="68"/>
        <end position="88"/>
    </location>
</feature>
<accession>A0A9W6PU88</accession>
<reference evidence="8" key="1">
    <citation type="submission" date="2023-02" db="EMBL/GenBank/DDBJ databases">
        <title>Actinomadura rubrobrunea NBRC 14622.</title>
        <authorList>
            <person name="Ichikawa N."/>
            <person name="Sato H."/>
            <person name="Tonouchi N."/>
        </authorList>
    </citation>
    <scope>NUCLEOTIDE SEQUENCE</scope>
    <source>
        <strain evidence="8">NBRC 14622</strain>
    </source>
</reference>
<evidence type="ECO:0000313" key="9">
    <source>
        <dbReference type="Proteomes" id="UP001165124"/>
    </source>
</evidence>
<proteinExistence type="inferred from homology"/>
<keyword evidence="4 7" id="KW-0812">Transmembrane</keyword>
<sequence length="135" mass="14293">MDVVALIARIVFALIFVNAAVGHLTATDAMAAYAAGKGLPRPRLAVQVSGICIGLAALLLVLGVWPDLMALALVPFLLLTAVLFHDFWRQADAQARQTEQIQFAKDLSLAGGALALFVLYASDAHPDLNLVGPLF</sequence>
<protein>
    <recommendedName>
        <fullName evidence="10">DoxX family protein</fullName>
    </recommendedName>
</protein>
<keyword evidence="9" id="KW-1185">Reference proteome</keyword>
<organism evidence="8 9">
    <name type="scientific">Actinomadura rubrobrunea</name>
    <dbReference type="NCBI Taxonomy" id="115335"/>
    <lineage>
        <taxon>Bacteria</taxon>
        <taxon>Bacillati</taxon>
        <taxon>Actinomycetota</taxon>
        <taxon>Actinomycetes</taxon>
        <taxon>Streptosporangiales</taxon>
        <taxon>Thermomonosporaceae</taxon>
        <taxon>Actinomadura</taxon>
    </lineage>
</organism>
<gene>
    <name evidence="8" type="ORF">Arub01_13400</name>
</gene>
<comment type="caution">
    <text evidence="8">The sequence shown here is derived from an EMBL/GenBank/DDBJ whole genome shotgun (WGS) entry which is preliminary data.</text>
</comment>
<evidence type="ECO:0000256" key="1">
    <source>
        <dbReference type="ARBA" id="ARBA00004651"/>
    </source>
</evidence>
<evidence type="ECO:0000256" key="7">
    <source>
        <dbReference type="SAM" id="Phobius"/>
    </source>
</evidence>
<dbReference type="EMBL" id="BSRZ01000002">
    <property type="protein sequence ID" value="GLW63096.1"/>
    <property type="molecule type" value="Genomic_DNA"/>
</dbReference>
<evidence type="ECO:0008006" key="10">
    <source>
        <dbReference type="Google" id="ProtNLM"/>
    </source>
</evidence>
<evidence type="ECO:0000256" key="5">
    <source>
        <dbReference type="ARBA" id="ARBA00022989"/>
    </source>
</evidence>
<keyword evidence="5 7" id="KW-1133">Transmembrane helix</keyword>
<dbReference type="InterPro" id="IPR051907">
    <property type="entry name" value="DoxX-like_oxidoreductase"/>
</dbReference>
<name>A0A9W6PU88_9ACTN</name>
<dbReference type="Proteomes" id="UP001165124">
    <property type="component" value="Unassembled WGS sequence"/>
</dbReference>
<evidence type="ECO:0000256" key="6">
    <source>
        <dbReference type="ARBA" id="ARBA00023136"/>
    </source>
</evidence>
<dbReference type="Pfam" id="PF07681">
    <property type="entry name" value="DoxX"/>
    <property type="match status" value="1"/>
</dbReference>
<dbReference type="PANTHER" id="PTHR33452:SF1">
    <property type="entry name" value="INNER MEMBRANE PROTEIN YPHA-RELATED"/>
    <property type="match status" value="1"/>
</dbReference>